<reference evidence="2" key="1">
    <citation type="journal article" date="2010" name="Genome Res.">
        <title>Population genomic sequencing of Coccidioides fungi reveals recent hybridization and transposon control.</title>
        <authorList>
            <person name="Neafsey D.E."/>
            <person name="Barker B.M."/>
            <person name="Sharpton T.J."/>
            <person name="Stajich J.E."/>
            <person name="Park D.J."/>
            <person name="Whiston E."/>
            <person name="Hung C.-Y."/>
            <person name="McMahan C."/>
            <person name="White J."/>
            <person name="Sykes S."/>
            <person name="Heiman D."/>
            <person name="Young S."/>
            <person name="Zeng Q."/>
            <person name="Abouelleil A."/>
            <person name="Aftuck L."/>
            <person name="Bessette D."/>
            <person name="Brown A."/>
            <person name="FitzGerald M."/>
            <person name="Lui A."/>
            <person name="Macdonald J.P."/>
            <person name="Priest M."/>
            <person name="Orbach M.J."/>
            <person name="Galgiani J.N."/>
            <person name="Kirkland T.N."/>
            <person name="Cole G.T."/>
            <person name="Birren B.W."/>
            <person name="Henn M.R."/>
            <person name="Taylor J.W."/>
            <person name="Rounsley S.D."/>
        </authorList>
    </citation>
    <scope>NUCLEOTIDE SEQUENCE [LARGE SCALE GENOMIC DNA]</scope>
    <source>
        <strain evidence="2">RMSCC 3703</strain>
    </source>
</reference>
<gene>
    <name evidence="1" type="ORF">CISG_04480</name>
</gene>
<accession>A0A0J8TL51</accession>
<dbReference type="Proteomes" id="UP000054559">
    <property type="component" value="Unassembled WGS sequence"/>
</dbReference>
<dbReference type="EMBL" id="DS268135">
    <property type="protein sequence ID" value="KMU74407.1"/>
    <property type="molecule type" value="Genomic_DNA"/>
</dbReference>
<organism evidence="1 2">
    <name type="scientific">Coccidioides immitis RMSCC 3703</name>
    <dbReference type="NCBI Taxonomy" id="454286"/>
    <lineage>
        <taxon>Eukaryota</taxon>
        <taxon>Fungi</taxon>
        <taxon>Dikarya</taxon>
        <taxon>Ascomycota</taxon>
        <taxon>Pezizomycotina</taxon>
        <taxon>Eurotiomycetes</taxon>
        <taxon>Eurotiomycetidae</taxon>
        <taxon>Onygenales</taxon>
        <taxon>Onygenaceae</taxon>
        <taxon>Coccidioides</taxon>
    </lineage>
</organism>
<dbReference type="AlphaFoldDB" id="A0A0J8TL51"/>
<proteinExistence type="predicted"/>
<sequence length="74" mass="8754">MFPRVMNYFRRMEFFHKNWKIFPGKTGRPSTGATRPLMVAHLIFNEWSKQPQFTKFRGNRDSMTVPKSGESSRA</sequence>
<protein>
    <submittedName>
        <fullName evidence="1">Uncharacterized protein</fullName>
    </submittedName>
</protein>
<name>A0A0J8TL51_COCIT</name>
<evidence type="ECO:0000313" key="2">
    <source>
        <dbReference type="Proteomes" id="UP000054559"/>
    </source>
</evidence>
<evidence type="ECO:0000313" key="1">
    <source>
        <dbReference type="EMBL" id="KMU74407.1"/>
    </source>
</evidence>